<keyword evidence="2" id="KW-1185">Reference proteome</keyword>
<dbReference type="Proteomes" id="UP001553161">
    <property type="component" value="Unassembled WGS sequence"/>
</dbReference>
<comment type="caution">
    <text evidence="1">The sequence shown here is derived from an EMBL/GenBank/DDBJ whole genome shotgun (WGS) entry which is preliminary data.</text>
</comment>
<dbReference type="InterPro" id="IPR036102">
    <property type="entry name" value="OsmC/Ohrsf"/>
</dbReference>
<dbReference type="RefSeq" id="WP_366194079.1">
    <property type="nucleotide sequence ID" value="NZ_JBFBVU010000022.1"/>
</dbReference>
<evidence type="ECO:0000313" key="2">
    <source>
        <dbReference type="Proteomes" id="UP001553161"/>
    </source>
</evidence>
<proteinExistence type="predicted"/>
<protein>
    <submittedName>
        <fullName evidence="1">OsmC family protein</fullName>
        <ecNumber evidence="1">1.11.1.-</ecNumber>
    </submittedName>
</protein>
<dbReference type="GO" id="GO:0004601">
    <property type="term" value="F:peroxidase activity"/>
    <property type="evidence" value="ECO:0007669"/>
    <property type="project" value="UniProtKB-KW"/>
</dbReference>
<dbReference type="PANTHER" id="PTHR35368:SF1">
    <property type="entry name" value="HYDROPEROXIDE REDUCTASE"/>
    <property type="match status" value="1"/>
</dbReference>
<dbReference type="InterPro" id="IPR003718">
    <property type="entry name" value="OsmC/Ohr_fam"/>
</dbReference>
<name>A0ABV3L978_9RHOB</name>
<gene>
    <name evidence="1" type="ORF">AB0T83_15205</name>
</gene>
<dbReference type="SUPFAM" id="SSF82784">
    <property type="entry name" value="OsmC-like"/>
    <property type="match status" value="1"/>
</dbReference>
<dbReference type="InterPro" id="IPR052924">
    <property type="entry name" value="OsmC/Ohr_hydroprdx_reductase"/>
</dbReference>
<dbReference type="Pfam" id="PF02566">
    <property type="entry name" value="OsmC"/>
    <property type="match status" value="1"/>
</dbReference>
<dbReference type="InterPro" id="IPR015946">
    <property type="entry name" value="KH_dom-like_a/b"/>
</dbReference>
<reference evidence="1 2" key="1">
    <citation type="submission" date="2024-07" db="EMBL/GenBank/DDBJ databases">
        <authorList>
            <person name="Kang M."/>
        </authorList>
    </citation>
    <scope>NUCLEOTIDE SEQUENCE [LARGE SCALE GENOMIC DNA]</scope>
    <source>
        <strain evidence="1 2">DFM31</strain>
    </source>
</reference>
<sequence length="182" mass="19414">MSLDHHAHDDRIRASQSGVIARMKADPAACQRTYATIGTIRAGLACNIQQGRFSATTDLGPAMGGDASGPSPGFYARSAIVGCVGIGIKMLAVRERLVFETVTVTVETDFDDTALMGLGSNPAGPRHTRVIVNIQSKDDPERIADVVNRALERDPWFLALRDAHAVDSRLTVRATAEAVDAT</sequence>
<dbReference type="PANTHER" id="PTHR35368">
    <property type="entry name" value="HYDROPEROXIDE REDUCTASE"/>
    <property type="match status" value="1"/>
</dbReference>
<keyword evidence="1" id="KW-0560">Oxidoreductase</keyword>
<evidence type="ECO:0000313" key="1">
    <source>
        <dbReference type="EMBL" id="MEV8468124.1"/>
    </source>
</evidence>
<dbReference type="EMBL" id="JBFBVU010000022">
    <property type="protein sequence ID" value="MEV8468124.1"/>
    <property type="molecule type" value="Genomic_DNA"/>
</dbReference>
<keyword evidence="1" id="KW-0575">Peroxidase</keyword>
<accession>A0ABV3L978</accession>
<dbReference type="Gene3D" id="3.30.300.20">
    <property type="match status" value="1"/>
</dbReference>
<organism evidence="1 2">
    <name type="scientific">Meridianimarinicoccus marinus</name>
    <dbReference type="NCBI Taxonomy" id="3231483"/>
    <lineage>
        <taxon>Bacteria</taxon>
        <taxon>Pseudomonadati</taxon>
        <taxon>Pseudomonadota</taxon>
        <taxon>Alphaproteobacteria</taxon>
        <taxon>Rhodobacterales</taxon>
        <taxon>Paracoccaceae</taxon>
        <taxon>Meridianimarinicoccus</taxon>
    </lineage>
</organism>
<dbReference type="EC" id="1.11.1.-" evidence="1"/>